<proteinExistence type="predicted"/>
<protein>
    <submittedName>
        <fullName evidence="1">Uncharacterized protein</fullName>
    </submittedName>
</protein>
<keyword evidence="2" id="KW-1185">Reference proteome</keyword>
<sequence>MDSTALGPFIPQKKYQPHTKSDYRRYVDEITLDPSIKFTLQNPNQGGIPLRDALTSRFMRLVGRDDLMFVQRGPSISIRLEWQGYQSWSRQIPTRDFRNPPGPITRAKLAKNVAKSVDRFINEHKDLQLERGADPKWRVGPGYIDIDNLILVELQHVSMGSWQAHLRLAHPIHPMTS</sequence>
<dbReference type="OrthoDB" id="3269405at2759"/>
<dbReference type="EMBL" id="ML170169">
    <property type="protein sequence ID" value="TDL23685.1"/>
    <property type="molecule type" value="Genomic_DNA"/>
</dbReference>
<name>A0A4Y7Q8C3_9AGAM</name>
<reference evidence="1 2" key="1">
    <citation type="submission" date="2018-06" db="EMBL/GenBank/DDBJ databases">
        <title>A transcriptomic atlas of mushroom development highlights an independent origin of complex multicellularity.</title>
        <authorList>
            <consortium name="DOE Joint Genome Institute"/>
            <person name="Krizsan K."/>
            <person name="Almasi E."/>
            <person name="Merenyi Z."/>
            <person name="Sahu N."/>
            <person name="Viragh M."/>
            <person name="Koszo T."/>
            <person name="Mondo S."/>
            <person name="Kiss B."/>
            <person name="Balint B."/>
            <person name="Kues U."/>
            <person name="Barry K."/>
            <person name="Hegedus J.C."/>
            <person name="Henrissat B."/>
            <person name="Johnson J."/>
            <person name="Lipzen A."/>
            <person name="Ohm R."/>
            <person name="Nagy I."/>
            <person name="Pangilinan J."/>
            <person name="Yan J."/>
            <person name="Xiong Y."/>
            <person name="Grigoriev I.V."/>
            <person name="Hibbett D.S."/>
            <person name="Nagy L.G."/>
        </authorList>
    </citation>
    <scope>NUCLEOTIDE SEQUENCE [LARGE SCALE GENOMIC DNA]</scope>
    <source>
        <strain evidence="1 2">SZMC22713</strain>
    </source>
</reference>
<evidence type="ECO:0000313" key="2">
    <source>
        <dbReference type="Proteomes" id="UP000294933"/>
    </source>
</evidence>
<gene>
    <name evidence="1" type="ORF">BD410DRAFT_720956</name>
</gene>
<accession>A0A4Y7Q8C3</accession>
<dbReference type="STRING" id="50990.A0A4Y7Q8C3"/>
<evidence type="ECO:0000313" key="1">
    <source>
        <dbReference type="EMBL" id="TDL23685.1"/>
    </source>
</evidence>
<organism evidence="1 2">
    <name type="scientific">Rickenella mellea</name>
    <dbReference type="NCBI Taxonomy" id="50990"/>
    <lineage>
        <taxon>Eukaryota</taxon>
        <taxon>Fungi</taxon>
        <taxon>Dikarya</taxon>
        <taxon>Basidiomycota</taxon>
        <taxon>Agaricomycotina</taxon>
        <taxon>Agaricomycetes</taxon>
        <taxon>Hymenochaetales</taxon>
        <taxon>Rickenellaceae</taxon>
        <taxon>Rickenella</taxon>
    </lineage>
</organism>
<dbReference type="VEuPathDB" id="FungiDB:BD410DRAFT_720956"/>
<dbReference type="AlphaFoldDB" id="A0A4Y7Q8C3"/>
<dbReference type="Proteomes" id="UP000294933">
    <property type="component" value="Unassembled WGS sequence"/>
</dbReference>